<evidence type="ECO:0000256" key="3">
    <source>
        <dbReference type="ARBA" id="ARBA00022737"/>
    </source>
</evidence>
<evidence type="ECO:0000259" key="9">
    <source>
        <dbReference type="Pfam" id="PF23559"/>
    </source>
</evidence>
<dbReference type="InterPro" id="IPR058922">
    <property type="entry name" value="WHD_DRP"/>
</dbReference>
<reference evidence="11 12" key="1">
    <citation type="journal article" date="2018" name="Proc. Natl. Acad. Sci. U.S.A.">
        <title>Draft genome sequence of Camellia sinensis var. sinensis provides insights into the evolution of the tea genome and tea quality.</title>
        <authorList>
            <person name="Wei C."/>
            <person name="Yang H."/>
            <person name="Wang S."/>
            <person name="Zhao J."/>
            <person name="Liu C."/>
            <person name="Gao L."/>
            <person name="Xia E."/>
            <person name="Lu Y."/>
            <person name="Tai Y."/>
            <person name="She G."/>
            <person name="Sun J."/>
            <person name="Cao H."/>
            <person name="Tong W."/>
            <person name="Gao Q."/>
            <person name="Li Y."/>
            <person name="Deng W."/>
            <person name="Jiang X."/>
            <person name="Wang W."/>
            <person name="Chen Q."/>
            <person name="Zhang S."/>
            <person name="Li H."/>
            <person name="Wu J."/>
            <person name="Wang P."/>
            <person name="Li P."/>
            <person name="Shi C."/>
            <person name="Zheng F."/>
            <person name="Jian J."/>
            <person name="Huang B."/>
            <person name="Shan D."/>
            <person name="Shi M."/>
            <person name="Fang C."/>
            <person name="Yue Y."/>
            <person name="Li F."/>
            <person name="Li D."/>
            <person name="Wei S."/>
            <person name="Han B."/>
            <person name="Jiang C."/>
            <person name="Yin Y."/>
            <person name="Xia T."/>
            <person name="Zhang Z."/>
            <person name="Bennetzen J.L."/>
            <person name="Zhao S."/>
            <person name="Wan X."/>
        </authorList>
    </citation>
    <scope>NUCLEOTIDE SEQUENCE [LARGE SCALE GENOMIC DNA]</scope>
    <source>
        <strain evidence="12">cv. Shuchazao</strain>
        <tissue evidence="11">Leaf</tissue>
    </source>
</reference>
<dbReference type="GO" id="GO:0043531">
    <property type="term" value="F:ADP binding"/>
    <property type="evidence" value="ECO:0007669"/>
    <property type="project" value="InterPro"/>
</dbReference>
<keyword evidence="6" id="KW-0067">ATP-binding</keyword>
<dbReference type="AlphaFoldDB" id="A0A4S4DZV2"/>
<keyword evidence="2" id="KW-0433">Leucine-rich repeat</keyword>
<dbReference type="InterPro" id="IPR032675">
    <property type="entry name" value="LRR_dom_sf"/>
</dbReference>
<keyword evidence="5" id="KW-0611">Plant defense</keyword>
<evidence type="ECO:0000259" key="8">
    <source>
        <dbReference type="Pfam" id="PF18052"/>
    </source>
</evidence>
<dbReference type="InterPro" id="IPR041118">
    <property type="entry name" value="Rx_N"/>
</dbReference>
<dbReference type="SUPFAM" id="SSF52540">
    <property type="entry name" value="P-loop containing nucleoside triphosphate hydrolases"/>
    <property type="match status" value="1"/>
</dbReference>
<sequence length="921" mass="105374">MAESAVAFLLTKLGSLIQEELKSLGGVKGKIVFIGDELESMRAFLRVADAIEDSDPEIQAWVKQVRDVAHNTDDILDEFMLRFADRHRHHHGFYGSVCKIYYQIKNMKARRQIASDIQDIKTRVIDIAQRRQRYGYKFSNSEQGSSSNVANNGGCYDRRGDALLLEEDDLVGIDKPKQQLIDWVLDDADSPLKVISVVGMGGLGKTTLIKKVYDDMEVKRHFQNHAWITLSQSFKIEEILSGLIQQLFDEVRRPLPQRFETMDNNNPKAVLKEFLQESRYVLVLDDIWSIEAWDTIKIALPNRNCGSRVLLTTRIGNVASTSCRKPHGYIYEMKALSPKESWTLFCKKTFQEKDCPPYLIEISKSTLRRCEGLPLAIVVISGVLASKDQGRVDEWELVNRSLGAEVEGSDMKKILLLSYNDLPYYLKSCLLYLCSFPEDHLIDWMSSIRMWIAEAFVEVEGGKTLEEVAEAYLYELLNRSLIQVAMRREDRRIQKCCIHDLLREIILSKSKHQNFLTIAREGSVRCLENARRLSIHNTLPDIPLEGKCFSQLRSLLMFGVDEPISESSMPLLFNGGLRLLKVLHLRNASLERFPGNVDKLFHLKYLSLRGTQVKVLPNSIGLLWNLETLDLKNTYVKELPVEILRLQKLRHLLLYRNETEHIYLPFHCKHGFEAPAKIGALQSLQKLCFLEANHANSSTIVKEIGRLTQLRRLGILKLRREDGVVLCSSIEKLSNLRSLDVSSIEQDEILDLQSLSPAPQFLQRLYLNGRLEKLPEWITSLHGLTRLVLWWSKLRDDPLKSLQNLPNLVFLSLVDESYEGEGLCFKAGRFQRLKYLGLENLKGLRWVTMEEGTMSRLEELIIVKCELLEELPSGTKHLSNLKQLELIHLHLYLHCSMSIVDGSGASISFTNGMAQQAKQLV</sequence>
<dbReference type="GO" id="GO:0005524">
    <property type="term" value="F:ATP binding"/>
    <property type="evidence" value="ECO:0007669"/>
    <property type="project" value="UniProtKB-KW"/>
</dbReference>
<dbReference type="Gene3D" id="3.40.50.300">
    <property type="entry name" value="P-loop containing nucleotide triphosphate hydrolases"/>
    <property type="match status" value="1"/>
</dbReference>
<dbReference type="InterPro" id="IPR002182">
    <property type="entry name" value="NB-ARC"/>
</dbReference>
<keyword evidence="12" id="KW-1185">Reference proteome</keyword>
<feature type="domain" description="Disease resistance R13L4/SHOC-2-like LRR" evidence="10">
    <location>
        <begin position="551"/>
        <end position="891"/>
    </location>
</feature>
<dbReference type="InterPro" id="IPR044974">
    <property type="entry name" value="Disease_R_plants"/>
</dbReference>
<keyword evidence="4" id="KW-0547">Nucleotide-binding</keyword>
<dbReference type="PANTHER" id="PTHR23155">
    <property type="entry name" value="DISEASE RESISTANCE PROTEIN RP"/>
    <property type="match status" value="1"/>
</dbReference>
<evidence type="ECO:0000256" key="6">
    <source>
        <dbReference type="ARBA" id="ARBA00022840"/>
    </source>
</evidence>
<dbReference type="Proteomes" id="UP000306102">
    <property type="component" value="Unassembled WGS sequence"/>
</dbReference>
<dbReference type="PRINTS" id="PR00364">
    <property type="entry name" value="DISEASERSIST"/>
</dbReference>
<protein>
    <recommendedName>
        <fullName evidence="13">Disease resistance protein RPM1-like</fullName>
    </recommendedName>
</protein>
<dbReference type="InterPro" id="IPR038005">
    <property type="entry name" value="RX-like_CC"/>
</dbReference>
<dbReference type="FunFam" id="3.40.50.300:FF:001091">
    <property type="entry name" value="Probable disease resistance protein At1g61300"/>
    <property type="match status" value="1"/>
</dbReference>
<comment type="caution">
    <text evidence="11">The sequence shown here is derived from an EMBL/GenBank/DDBJ whole genome shotgun (WGS) entry which is preliminary data.</text>
</comment>
<evidence type="ECO:0000256" key="5">
    <source>
        <dbReference type="ARBA" id="ARBA00022821"/>
    </source>
</evidence>
<evidence type="ECO:0008006" key="13">
    <source>
        <dbReference type="Google" id="ProtNLM"/>
    </source>
</evidence>
<dbReference type="Gene3D" id="3.80.10.10">
    <property type="entry name" value="Ribonuclease Inhibitor"/>
    <property type="match status" value="2"/>
</dbReference>
<dbReference type="InterPro" id="IPR055414">
    <property type="entry name" value="LRR_R13L4/SHOC2-like"/>
</dbReference>
<dbReference type="CDD" id="cd14798">
    <property type="entry name" value="RX-CC_like"/>
    <property type="match status" value="1"/>
</dbReference>
<evidence type="ECO:0000256" key="2">
    <source>
        <dbReference type="ARBA" id="ARBA00022614"/>
    </source>
</evidence>
<dbReference type="GO" id="GO:0098542">
    <property type="term" value="P:defense response to other organism"/>
    <property type="evidence" value="ECO:0007669"/>
    <property type="project" value="TreeGrafter"/>
</dbReference>
<dbReference type="Gene3D" id="1.20.5.4130">
    <property type="match status" value="1"/>
</dbReference>
<dbReference type="EMBL" id="SDRB02009289">
    <property type="protein sequence ID" value="THG08455.1"/>
    <property type="molecule type" value="Genomic_DNA"/>
</dbReference>
<proteinExistence type="inferred from homology"/>
<dbReference type="InterPro" id="IPR036388">
    <property type="entry name" value="WH-like_DNA-bd_sf"/>
</dbReference>
<evidence type="ECO:0000313" key="12">
    <source>
        <dbReference type="Proteomes" id="UP000306102"/>
    </source>
</evidence>
<dbReference type="Pfam" id="PF00931">
    <property type="entry name" value="NB-ARC"/>
    <property type="match status" value="1"/>
</dbReference>
<dbReference type="Pfam" id="PF18052">
    <property type="entry name" value="Rx_N"/>
    <property type="match status" value="1"/>
</dbReference>
<name>A0A4S4DZV2_CAMSN</name>
<organism evidence="11 12">
    <name type="scientific">Camellia sinensis var. sinensis</name>
    <name type="common">China tea</name>
    <dbReference type="NCBI Taxonomy" id="542762"/>
    <lineage>
        <taxon>Eukaryota</taxon>
        <taxon>Viridiplantae</taxon>
        <taxon>Streptophyta</taxon>
        <taxon>Embryophyta</taxon>
        <taxon>Tracheophyta</taxon>
        <taxon>Spermatophyta</taxon>
        <taxon>Magnoliopsida</taxon>
        <taxon>eudicotyledons</taxon>
        <taxon>Gunneridae</taxon>
        <taxon>Pentapetalae</taxon>
        <taxon>asterids</taxon>
        <taxon>Ericales</taxon>
        <taxon>Theaceae</taxon>
        <taxon>Camellia</taxon>
    </lineage>
</organism>
<dbReference type="InterPro" id="IPR042197">
    <property type="entry name" value="Apaf_helical"/>
</dbReference>
<dbReference type="FunFam" id="1.10.10.10:FF:000322">
    <property type="entry name" value="Probable disease resistance protein At1g63360"/>
    <property type="match status" value="1"/>
</dbReference>
<feature type="domain" description="Disease resistance N-terminal" evidence="8">
    <location>
        <begin position="5"/>
        <end position="90"/>
    </location>
</feature>
<accession>A0A4S4DZV2</accession>
<feature type="domain" description="NB-ARC" evidence="7">
    <location>
        <begin position="175"/>
        <end position="354"/>
    </location>
</feature>
<dbReference type="Pfam" id="PF23559">
    <property type="entry name" value="WHD_DRP"/>
    <property type="match status" value="1"/>
</dbReference>
<evidence type="ECO:0000259" key="10">
    <source>
        <dbReference type="Pfam" id="PF23598"/>
    </source>
</evidence>
<evidence type="ECO:0000313" key="11">
    <source>
        <dbReference type="EMBL" id="THG08455.1"/>
    </source>
</evidence>
<comment type="similarity">
    <text evidence="1">Belongs to the disease resistance NB-LRR family.</text>
</comment>
<dbReference type="SUPFAM" id="SSF52058">
    <property type="entry name" value="L domain-like"/>
    <property type="match status" value="1"/>
</dbReference>
<feature type="domain" description="Disease resistance protein winged helix" evidence="9">
    <location>
        <begin position="436"/>
        <end position="506"/>
    </location>
</feature>
<gene>
    <name evidence="11" type="ORF">TEA_011144</name>
</gene>
<dbReference type="InterPro" id="IPR027417">
    <property type="entry name" value="P-loop_NTPase"/>
</dbReference>
<keyword evidence="3" id="KW-0677">Repeat</keyword>
<evidence type="ECO:0000259" key="7">
    <source>
        <dbReference type="Pfam" id="PF00931"/>
    </source>
</evidence>
<dbReference type="Pfam" id="PF23598">
    <property type="entry name" value="LRR_14"/>
    <property type="match status" value="1"/>
</dbReference>
<dbReference type="Gene3D" id="1.10.10.10">
    <property type="entry name" value="Winged helix-like DNA-binding domain superfamily/Winged helix DNA-binding domain"/>
    <property type="match status" value="1"/>
</dbReference>
<dbReference type="PANTHER" id="PTHR23155:SF1205">
    <property type="entry name" value="DISEASE RESISTANCE PROTEIN RPM1"/>
    <property type="match status" value="1"/>
</dbReference>
<dbReference type="Gene3D" id="1.10.8.430">
    <property type="entry name" value="Helical domain of apoptotic protease-activating factors"/>
    <property type="match status" value="1"/>
</dbReference>
<evidence type="ECO:0000256" key="1">
    <source>
        <dbReference type="ARBA" id="ARBA00008894"/>
    </source>
</evidence>
<dbReference type="GO" id="GO:0051607">
    <property type="term" value="P:defense response to virus"/>
    <property type="evidence" value="ECO:0007669"/>
    <property type="project" value="UniProtKB-ARBA"/>
</dbReference>
<evidence type="ECO:0000256" key="4">
    <source>
        <dbReference type="ARBA" id="ARBA00022741"/>
    </source>
</evidence>